<accession>A0ABT3IED2</accession>
<evidence type="ECO:0000313" key="2">
    <source>
        <dbReference type="EMBL" id="MCW3482322.1"/>
    </source>
</evidence>
<gene>
    <name evidence="2" type="ORF">OL497_00315</name>
</gene>
<dbReference type="RefSeq" id="WP_264726608.1">
    <property type="nucleotide sequence ID" value="NZ_JAPDNR010000001.1"/>
</dbReference>
<feature type="domain" description="HTH LytTR-type" evidence="1">
    <location>
        <begin position="140"/>
        <end position="231"/>
    </location>
</feature>
<proteinExistence type="predicted"/>
<name>A0ABT3IED2_9BACT</name>
<dbReference type="InterPro" id="IPR007492">
    <property type="entry name" value="LytTR_DNA-bd_dom"/>
</dbReference>
<evidence type="ECO:0000313" key="3">
    <source>
        <dbReference type="Proteomes" id="UP001207742"/>
    </source>
</evidence>
<dbReference type="SMART" id="SM00850">
    <property type="entry name" value="LytTR"/>
    <property type="match status" value="1"/>
</dbReference>
<dbReference type="EMBL" id="JAPDNS010000001">
    <property type="protein sequence ID" value="MCW3482322.1"/>
    <property type="molecule type" value="Genomic_DNA"/>
</dbReference>
<dbReference type="Gene3D" id="2.40.50.1020">
    <property type="entry name" value="LytTr DNA-binding domain"/>
    <property type="match status" value="1"/>
</dbReference>
<evidence type="ECO:0000259" key="1">
    <source>
        <dbReference type="SMART" id="SM00850"/>
    </source>
</evidence>
<reference evidence="2 3" key="1">
    <citation type="submission" date="2022-10" db="EMBL/GenBank/DDBJ databases">
        <title>Chitinophaga nivalis PC15 sp. nov., isolated from Pyeongchang county, South Korea.</title>
        <authorList>
            <person name="Trinh H.N."/>
        </authorList>
    </citation>
    <scope>NUCLEOTIDE SEQUENCE [LARGE SCALE GENOMIC DNA]</scope>
    <source>
        <strain evidence="2 3">PC14</strain>
    </source>
</reference>
<organism evidence="2 3">
    <name type="scientific">Chitinophaga nivalis</name>
    <dbReference type="NCBI Taxonomy" id="2991709"/>
    <lineage>
        <taxon>Bacteria</taxon>
        <taxon>Pseudomonadati</taxon>
        <taxon>Bacteroidota</taxon>
        <taxon>Chitinophagia</taxon>
        <taxon>Chitinophagales</taxon>
        <taxon>Chitinophagaceae</taxon>
        <taxon>Chitinophaga</taxon>
    </lineage>
</organism>
<comment type="caution">
    <text evidence="2">The sequence shown here is derived from an EMBL/GenBank/DDBJ whole genome shotgun (WGS) entry which is preliminary data.</text>
</comment>
<keyword evidence="3" id="KW-1185">Reference proteome</keyword>
<dbReference type="Pfam" id="PF04397">
    <property type="entry name" value="LytTR"/>
    <property type="match status" value="1"/>
</dbReference>
<sequence>MILNCIILGDEPDGFEKLENYIANIPFVYLVRRCSTMQQAASLLQTGKIHLLIVGNKVGEMANPLYASLEPKNRLPILMMAYPRDTSDAYEILLVKWLELPFTFTHFFQVMTELHNIIDMNGSITPGRHQNDHFVLRCEHRHEKIYYKDLQYVEVMNDCIMLHLADQKVVTTEKLDWIISQLPVHAFMRVHRWFVVGFEHITALEDNHVQVGVARIPLTTQMKEEVAKRYKLRG</sequence>
<dbReference type="Proteomes" id="UP001207742">
    <property type="component" value="Unassembled WGS sequence"/>
</dbReference>
<protein>
    <submittedName>
        <fullName evidence="2">LytTR family transcriptional regulator</fullName>
    </submittedName>
</protein>